<name>A0A6A7BIV0_9PLEO</name>
<dbReference type="InterPro" id="IPR002306">
    <property type="entry name" value="Trp-tRNA-ligase"/>
</dbReference>
<dbReference type="InterPro" id="IPR050203">
    <property type="entry name" value="Trp-tRNA_synthetase"/>
</dbReference>
<gene>
    <name evidence="14" type="ORF">T440DRAFT_465309</name>
</gene>
<dbReference type="EMBL" id="MU006293">
    <property type="protein sequence ID" value="KAF2854329.1"/>
    <property type="molecule type" value="Genomic_DNA"/>
</dbReference>
<dbReference type="Proteomes" id="UP000799423">
    <property type="component" value="Unassembled WGS sequence"/>
</dbReference>
<dbReference type="GO" id="GO:0005759">
    <property type="term" value="C:mitochondrial matrix"/>
    <property type="evidence" value="ECO:0007669"/>
    <property type="project" value="UniProtKB-SubCell"/>
</dbReference>
<evidence type="ECO:0000313" key="14">
    <source>
        <dbReference type="EMBL" id="KAF2854329.1"/>
    </source>
</evidence>
<evidence type="ECO:0000256" key="7">
    <source>
        <dbReference type="ARBA" id="ARBA00022917"/>
    </source>
</evidence>
<reference evidence="14" key="1">
    <citation type="submission" date="2020-01" db="EMBL/GenBank/DDBJ databases">
        <authorList>
            <consortium name="DOE Joint Genome Institute"/>
            <person name="Haridas S."/>
            <person name="Albert R."/>
            <person name="Binder M."/>
            <person name="Bloem J."/>
            <person name="Labutti K."/>
            <person name="Salamov A."/>
            <person name="Andreopoulos B."/>
            <person name="Baker S.E."/>
            <person name="Barry K."/>
            <person name="Bills G."/>
            <person name="Bluhm B.H."/>
            <person name="Cannon C."/>
            <person name="Castanera R."/>
            <person name="Culley D.E."/>
            <person name="Daum C."/>
            <person name="Ezra D."/>
            <person name="Gonzalez J.B."/>
            <person name="Henrissat B."/>
            <person name="Kuo A."/>
            <person name="Liang C."/>
            <person name="Lipzen A."/>
            <person name="Lutzoni F."/>
            <person name="Magnuson J."/>
            <person name="Mondo S."/>
            <person name="Nolan M."/>
            <person name="Ohm R."/>
            <person name="Pangilinan J."/>
            <person name="Park H.-J."/>
            <person name="Ramirez L."/>
            <person name="Alfaro M."/>
            <person name="Sun H."/>
            <person name="Tritt A."/>
            <person name="Yoshinaga Y."/>
            <person name="Zwiers L.-H."/>
            <person name="Turgeon B.G."/>
            <person name="Goodwin S.B."/>
            <person name="Spatafora J.W."/>
            <person name="Crous P.W."/>
            <person name="Grigoriev I.V."/>
        </authorList>
    </citation>
    <scope>NUCLEOTIDE SEQUENCE</scope>
    <source>
        <strain evidence="14">IPT5</strain>
    </source>
</reference>
<evidence type="ECO:0000256" key="10">
    <source>
        <dbReference type="ARBA" id="ARBA00049929"/>
    </source>
</evidence>
<dbReference type="EC" id="6.1.1.2" evidence="3"/>
<evidence type="ECO:0000256" key="1">
    <source>
        <dbReference type="ARBA" id="ARBA00004305"/>
    </source>
</evidence>
<organism evidence="14 15">
    <name type="scientific">Plenodomus tracheiphilus IPT5</name>
    <dbReference type="NCBI Taxonomy" id="1408161"/>
    <lineage>
        <taxon>Eukaryota</taxon>
        <taxon>Fungi</taxon>
        <taxon>Dikarya</taxon>
        <taxon>Ascomycota</taxon>
        <taxon>Pezizomycotina</taxon>
        <taxon>Dothideomycetes</taxon>
        <taxon>Pleosporomycetidae</taxon>
        <taxon>Pleosporales</taxon>
        <taxon>Pleosporineae</taxon>
        <taxon>Leptosphaeriaceae</taxon>
        <taxon>Plenodomus</taxon>
    </lineage>
</organism>
<evidence type="ECO:0000256" key="4">
    <source>
        <dbReference type="ARBA" id="ARBA00022598"/>
    </source>
</evidence>
<comment type="subcellular location">
    <subcellularLocation>
        <location evidence="1">Mitochondrion matrix</location>
    </subcellularLocation>
</comment>
<dbReference type="OrthoDB" id="15808at2759"/>
<evidence type="ECO:0000313" key="15">
    <source>
        <dbReference type="Proteomes" id="UP000799423"/>
    </source>
</evidence>
<dbReference type="PANTHER" id="PTHR43766">
    <property type="entry name" value="TRYPTOPHAN--TRNA LIGASE, MITOCHONDRIAL"/>
    <property type="match status" value="1"/>
</dbReference>
<comment type="similarity">
    <text evidence="2 12">Belongs to the class-I aminoacyl-tRNA synthetase family.</text>
</comment>
<accession>A0A6A7BIV0</accession>
<feature type="region of interest" description="Disordered" evidence="13">
    <location>
        <begin position="49"/>
        <end position="83"/>
    </location>
</feature>
<evidence type="ECO:0000256" key="12">
    <source>
        <dbReference type="RuleBase" id="RU363036"/>
    </source>
</evidence>
<keyword evidence="15" id="KW-1185">Reference proteome</keyword>
<dbReference type="CDD" id="cd00806">
    <property type="entry name" value="TrpRS_core"/>
    <property type="match status" value="1"/>
</dbReference>
<dbReference type="NCBIfam" id="TIGR00233">
    <property type="entry name" value="trpS"/>
    <property type="match status" value="1"/>
</dbReference>
<dbReference type="GO" id="GO:0005524">
    <property type="term" value="F:ATP binding"/>
    <property type="evidence" value="ECO:0007669"/>
    <property type="project" value="UniProtKB-KW"/>
</dbReference>
<dbReference type="HAMAP" id="MF_00140_B">
    <property type="entry name" value="Trp_tRNA_synth_B"/>
    <property type="match status" value="1"/>
</dbReference>
<sequence>MSLQTLHRARAAPARALFRLGPSYLRRYSQEASEAAPEAAPEIALEIASEATPTQTTPRQQTFKIRKDKTPPPPPRRTIFSGIQPTGTPHLGNYLGALRQWVKLQDEGRENDKRFFSIVDWHAITVHQNPADLVRLRKEMLVSLIAVGLDFDKSIIFEQSSVPAHTALMWILSCRASMGYLGRMTQWKSKLAPPADGSPSVPTPQNDALKLGLFSYPVLQAADILLYNTTHVPVGEDQAQHIELTRVLAKGFNDVYSAGKRRFFSIPQTMLSPAKRIMDLRNPAVKMSKSAPNPSSRILINDSKDIIHQKLKSAVTDSIEGVSYDHQERPGVSNLVDIMYYMNESVAESPQELAKDMKLLSMRALKEKVADTVDENLRDVRERYEEILGAQQAKLREGLNQSSRKANLQASNKLKETREVMGLVPIIKES</sequence>
<dbReference type="PANTHER" id="PTHR43766:SF1">
    <property type="entry name" value="TRYPTOPHAN--TRNA LIGASE, MITOCHONDRIAL"/>
    <property type="match status" value="1"/>
</dbReference>
<dbReference type="InterPro" id="IPR024109">
    <property type="entry name" value="Trp-tRNA-ligase_bac-type"/>
</dbReference>
<dbReference type="InterPro" id="IPR014729">
    <property type="entry name" value="Rossmann-like_a/b/a_fold"/>
</dbReference>
<evidence type="ECO:0000256" key="11">
    <source>
        <dbReference type="ARBA" id="ARBA00069760"/>
    </source>
</evidence>
<dbReference type="SUPFAM" id="SSF52374">
    <property type="entry name" value="Nucleotidylyl transferase"/>
    <property type="match status" value="1"/>
</dbReference>
<protein>
    <recommendedName>
        <fullName evidence="11">Tryptophan--tRNA ligase, mitochondrial</fullName>
        <ecNumber evidence="3">6.1.1.2</ecNumber>
    </recommendedName>
    <alternativeName>
        <fullName evidence="9">Tryptophanyl-tRNA synthetase</fullName>
    </alternativeName>
</protein>
<keyword evidence="7 12" id="KW-0648">Protein biosynthesis</keyword>
<dbReference type="InterPro" id="IPR001412">
    <property type="entry name" value="aa-tRNA-synth_I_CS"/>
</dbReference>
<keyword evidence="8 12" id="KW-0030">Aminoacyl-tRNA synthetase</keyword>
<proteinExistence type="inferred from homology"/>
<feature type="compositionally biased region" description="Low complexity" evidence="13">
    <location>
        <begin position="49"/>
        <end position="62"/>
    </location>
</feature>
<dbReference type="PROSITE" id="PS00178">
    <property type="entry name" value="AA_TRNA_LIGASE_I"/>
    <property type="match status" value="1"/>
</dbReference>
<dbReference type="GO" id="GO:0004830">
    <property type="term" value="F:tryptophan-tRNA ligase activity"/>
    <property type="evidence" value="ECO:0007669"/>
    <property type="project" value="UniProtKB-EC"/>
</dbReference>
<evidence type="ECO:0000256" key="13">
    <source>
        <dbReference type="SAM" id="MobiDB-lite"/>
    </source>
</evidence>
<dbReference type="InterPro" id="IPR002305">
    <property type="entry name" value="aa-tRNA-synth_Ic"/>
</dbReference>
<keyword evidence="4 12" id="KW-0436">Ligase</keyword>
<dbReference type="Pfam" id="PF00579">
    <property type="entry name" value="tRNA-synt_1b"/>
    <property type="match status" value="1"/>
</dbReference>
<dbReference type="FunFam" id="1.10.240.10:FF:000002">
    <property type="entry name" value="Tryptophan--tRNA ligase"/>
    <property type="match status" value="1"/>
</dbReference>
<keyword evidence="6 12" id="KW-0067">ATP-binding</keyword>
<dbReference type="PRINTS" id="PR01039">
    <property type="entry name" value="TRNASYNTHTRP"/>
</dbReference>
<evidence type="ECO:0000256" key="2">
    <source>
        <dbReference type="ARBA" id="ARBA00005594"/>
    </source>
</evidence>
<dbReference type="GO" id="GO:0070183">
    <property type="term" value="P:mitochondrial tryptophanyl-tRNA aminoacylation"/>
    <property type="evidence" value="ECO:0007669"/>
    <property type="project" value="TreeGrafter"/>
</dbReference>
<dbReference type="AlphaFoldDB" id="A0A6A7BIV0"/>
<comment type="catalytic activity">
    <reaction evidence="10">
        <text>tRNA(Trp) + L-tryptophan + ATP = L-tryptophyl-tRNA(Trp) + AMP + diphosphate + H(+)</text>
        <dbReference type="Rhea" id="RHEA:24080"/>
        <dbReference type="Rhea" id="RHEA-COMP:9671"/>
        <dbReference type="Rhea" id="RHEA-COMP:9705"/>
        <dbReference type="ChEBI" id="CHEBI:15378"/>
        <dbReference type="ChEBI" id="CHEBI:30616"/>
        <dbReference type="ChEBI" id="CHEBI:33019"/>
        <dbReference type="ChEBI" id="CHEBI:57912"/>
        <dbReference type="ChEBI" id="CHEBI:78442"/>
        <dbReference type="ChEBI" id="CHEBI:78535"/>
        <dbReference type="ChEBI" id="CHEBI:456215"/>
        <dbReference type="EC" id="6.1.1.2"/>
    </reaction>
</comment>
<dbReference type="Gene3D" id="3.40.50.620">
    <property type="entry name" value="HUPs"/>
    <property type="match status" value="1"/>
</dbReference>
<dbReference type="Gene3D" id="1.10.240.10">
    <property type="entry name" value="Tyrosyl-Transfer RNA Synthetase"/>
    <property type="match status" value="1"/>
</dbReference>
<dbReference type="FunFam" id="3.40.50.620:FF:000082">
    <property type="entry name" value="MSW1p Mitochondrial tryptophanyl-tRNA synthetase"/>
    <property type="match status" value="1"/>
</dbReference>
<evidence type="ECO:0000256" key="3">
    <source>
        <dbReference type="ARBA" id="ARBA00013161"/>
    </source>
</evidence>
<evidence type="ECO:0000256" key="5">
    <source>
        <dbReference type="ARBA" id="ARBA00022741"/>
    </source>
</evidence>
<keyword evidence="5 12" id="KW-0547">Nucleotide-binding</keyword>
<evidence type="ECO:0000256" key="6">
    <source>
        <dbReference type="ARBA" id="ARBA00022840"/>
    </source>
</evidence>
<evidence type="ECO:0000256" key="8">
    <source>
        <dbReference type="ARBA" id="ARBA00023146"/>
    </source>
</evidence>
<evidence type="ECO:0000256" key="9">
    <source>
        <dbReference type="ARBA" id="ARBA00030268"/>
    </source>
</evidence>